<evidence type="ECO:0008006" key="4">
    <source>
        <dbReference type="Google" id="ProtNLM"/>
    </source>
</evidence>
<dbReference type="RefSeq" id="WP_111345685.1">
    <property type="nucleotide sequence ID" value="NZ_QLII01000001.1"/>
</dbReference>
<name>A0A327NM54_9BACT</name>
<reference evidence="2 3" key="1">
    <citation type="submission" date="2018-06" db="EMBL/GenBank/DDBJ databases">
        <title>Spirosoma sp. HMF3257 Genome sequencing and assembly.</title>
        <authorList>
            <person name="Kang H."/>
            <person name="Cha I."/>
            <person name="Kim H."/>
            <person name="Kang J."/>
            <person name="Joh K."/>
        </authorList>
    </citation>
    <scope>NUCLEOTIDE SEQUENCE [LARGE SCALE GENOMIC DNA]</scope>
    <source>
        <strain evidence="2 3">HMF3257</strain>
    </source>
</reference>
<keyword evidence="3" id="KW-1185">Reference proteome</keyword>
<dbReference type="EMBL" id="QLII01000001">
    <property type="protein sequence ID" value="RAI76267.1"/>
    <property type="molecule type" value="Genomic_DNA"/>
</dbReference>
<evidence type="ECO:0000313" key="3">
    <source>
        <dbReference type="Proteomes" id="UP000249016"/>
    </source>
</evidence>
<proteinExistence type="predicted"/>
<keyword evidence="1" id="KW-0812">Transmembrane</keyword>
<protein>
    <recommendedName>
        <fullName evidence="4">DUF5683 domain-containing protein</fullName>
    </recommendedName>
</protein>
<comment type="caution">
    <text evidence="2">The sequence shown here is derived from an EMBL/GenBank/DDBJ whole genome shotgun (WGS) entry which is preliminary data.</text>
</comment>
<dbReference type="AlphaFoldDB" id="A0A327NM54"/>
<accession>A0A327NM54</accession>
<sequence length="291" mass="33184">MTNFHYWLLLVTIEFLTIPALCQTTSFSQEWKFAHYLSDKEATDEATFVLQAFDKQSLTDSQRDSVAYLTGWLAYREKLLSEASDHLLAVSPSSPFYLKSRYFGAYCLAFQRQYDSTNAIMQHLPVPDSTLLELRAFEQGGLALLQRQYERYDTLRQHFSYSSYALSAEEKRMDAYRLGLQSRKHRSPVLAGLLSAAIPGLGKVYAGKSKQGIAAFLPVLTMGLLAWEGYRKDGPASLRFLGFGSLFTVFYVGNIWGSTLAVKVRRDEFNRGYDNKILFDMHIPLRNLLSR</sequence>
<feature type="transmembrane region" description="Helical" evidence="1">
    <location>
        <begin position="236"/>
        <end position="256"/>
    </location>
</feature>
<evidence type="ECO:0000313" key="2">
    <source>
        <dbReference type="EMBL" id="RAI76267.1"/>
    </source>
</evidence>
<keyword evidence="1" id="KW-0472">Membrane</keyword>
<evidence type="ECO:0000256" key="1">
    <source>
        <dbReference type="SAM" id="Phobius"/>
    </source>
</evidence>
<feature type="transmembrane region" description="Helical" evidence="1">
    <location>
        <begin position="213"/>
        <end position="230"/>
    </location>
</feature>
<gene>
    <name evidence="2" type="ORF">HMF3257_22625</name>
</gene>
<organism evidence="2 3">
    <name type="scientific">Spirosoma telluris</name>
    <dbReference type="NCBI Taxonomy" id="2183553"/>
    <lineage>
        <taxon>Bacteria</taxon>
        <taxon>Pseudomonadati</taxon>
        <taxon>Bacteroidota</taxon>
        <taxon>Cytophagia</taxon>
        <taxon>Cytophagales</taxon>
        <taxon>Cytophagaceae</taxon>
        <taxon>Spirosoma</taxon>
    </lineage>
</organism>
<dbReference type="Proteomes" id="UP000249016">
    <property type="component" value="Unassembled WGS sequence"/>
</dbReference>
<dbReference type="OrthoDB" id="947679at2"/>
<keyword evidence="1" id="KW-1133">Transmembrane helix</keyword>